<dbReference type="EMBL" id="CP027806">
    <property type="protein sequence ID" value="AXJ01444.1"/>
    <property type="molecule type" value="Genomic_DNA"/>
</dbReference>
<dbReference type="InterPro" id="IPR011990">
    <property type="entry name" value="TPR-like_helical_dom_sf"/>
</dbReference>
<feature type="compositionally biased region" description="Polar residues" evidence="1">
    <location>
        <begin position="159"/>
        <end position="171"/>
    </location>
</feature>
<reference evidence="2 3" key="1">
    <citation type="submission" date="2018-03" db="EMBL/GenBank/DDBJ databases">
        <title>Phenotypic and genomic properties of Cyclonatronum proteinivorum gen. nov., sp. nov., a haloalkaliphilic bacteroidete from soda lakes possessing Na+-translocating rhodopsin.</title>
        <authorList>
            <person name="Toshchakov S.V."/>
            <person name="Korzhenkov A."/>
            <person name="Samarov N.I."/>
            <person name="Kublanov I.V."/>
            <person name="Muntyan M.S."/>
            <person name="Sorokin D.Y."/>
        </authorList>
    </citation>
    <scope>NUCLEOTIDE SEQUENCE [LARGE SCALE GENOMIC DNA]</scope>
    <source>
        <strain evidence="2 3">Omega</strain>
    </source>
</reference>
<dbReference type="Gene3D" id="1.25.40.10">
    <property type="entry name" value="Tetratricopeptide repeat domain"/>
    <property type="match status" value="1"/>
</dbReference>
<sequence>MFYKTANQCYKKALSDIESNNLGSAIDWLKMAINKKNEAEYWHLLACCLFETGNHNEAFDIWRDLVYQSKYDPSIEAIDYIFYNAAVDNYNEGGFYEAEDLILSIVDEPFGLNADKVYLIAMSQLKQSKFDDGWQNMEIAAQMGHDEAKSLLKRKESQSNHTNKSSQSGPNDFNKWVSRVGKYAAGGVIFALTGQITSEFFD</sequence>
<gene>
    <name evidence="2" type="ORF">CYPRO_2196</name>
</gene>
<dbReference type="AlphaFoldDB" id="A0A345ULU2"/>
<proteinExistence type="predicted"/>
<organism evidence="2 3">
    <name type="scientific">Cyclonatronum proteinivorum</name>
    <dbReference type="NCBI Taxonomy" id="1457365"/>
    <lineage>
        <taxon>Bacteria</taxon>
        <taxon>Pseudomonadati</taxon>
        <taxon>Balneolota</taxon>
        <taxon>Balneolia</taxon>
        <taxon>Balneolales</taxon>
        <taxon>Cyclonatronaceae</taxon>
        <taxon>Cyclonatronum</taxon>
    </lineage>
</organism>
<dbReference type="RefSeq" id="WP_114984631.1">
    <property type="nucleotide sequence ID" value="NZ_CP027806.1"/>
</dbReference>
<protein>
    <recommendedName>
        <fullName evidence="4">Tetratricopeptide repeat-containing protein</fullName>
    </recommendedName>
</protein>
<accession>A0A345ULU2</accession>
<feature type="region of interest" description="Disordered" evidence="1">
    <location>
        <begin position="153"/>
        <end position="173"/>
    </location>
</feature>
<name>A0A345ULU2_9BACT</name>
<evidence type="ECO:0000256" key="1">
    <source>
        <dbReference type="SAM" id="MobiDB-lite"/>
    </source>
</evidence>
<evidence type="ECO:0000313" key="2">
    <source>
        <dbReference type="EMBL" id="AXJ01444.1"/>
    </source>
</evidence>
<dbReference type="SUPFAM" id="SSF48452">
    <property type="entry name" value="TPR-like"/>
    <property type="match status" value="1"/>
</dbReference>
<keyword evidence="3" id="KW-1185">Reference proteome</keyword>
<evidence type="ECO:0008006" key="4">
    <source>
        <dbReference type="Google" id="ProtNLM"/>
    </source>
</evidence>
<evidence type="ECO:0000313" key="3">
    <source>
        <dbReference type="Proteomes" id="UP000254808"/>
    </source>
</evidence>
<dbReference type="KEGG" id="cprv:CYPRO_2196"/>
<dbReference type="Proteomes" id="UP000254808">
    <property type="component" value="Chromosome"/>
</dbReference>